<protein>
    <submittedName>
        <fullName evidence="2">Uncharacterized protein</fullName>
    </submittedName>
</protein>
<accession>A0A1J7BDZ5</accession>
<dbReference type="EMBL" id="MLCF01000074">
    <property type="protein sequence ID" value="OIV36805.1"/>
    <property type="molecule type" value="Genomic_DNA"/>
</dbReference>
<keyword evidence="1" id="KW-1133">Transmembrane helix</keyword>
<sequence length="108" mass="11625">MLPVTSANDLALLVVVLGVLILLLRWTFGRGRSLSARPPRIGRPDEYGLLVPVAEPVSAAHARRLGRSLREAGIKHTLAATTDGPRVLVWPDDADRARTVLASVPDES</sequence>
<organism evidence="2 3">
    <name type="scientific">Mangrovactinospora gilvigrisea</name>
    <dbReference type="NCBI Taxonomy" id="1428644"/>
    <lineage>
        <taxon>Bacteria</taxon>
        <taxon>Bacillati</taxon>
        <taxon>Actinomycetota</taxon>
        <taxon>Actinomycetes</taxon>
        <taxon>Kitasatosporales</taxon>
        <taxon>Streptomycetaceae</taxon>
        <taxon>Mangrovactinospora</taxon>
    </lineage>
</organism>
<keyword evidence="3" id="KW-1185">Reference proteome</keyword>
<reference evidence="2 3" key="1">
    <citation type="submission" date="2016-10" db="EMBL/GenBank/DDBJ databases">
        <title>Genome sequence of Streptomyces gilvigriseus MUSC 26.</title>
        <authorList>
            <person name="Lee L.-H."/>
            <person name="Ser H.-L."/>
        </authorList>
    </citation>
    <scope>NUCLEOTIDE SEQUENCE [LARGE SCALE GENOMIC DNA]</scope>
    <source>
        <strain evidence="2 3">MUSC 26</strain>
    </source>
</reference>
<feature type="transmembrane region" description="Helical" evidence="1">
    <location>
        <begin position="6"/>
        <end position="28"/>
    </location>
</feature>
<dbReference type="OrthoDB" id="3855379at2"/>
<keyword evidence="1" id="KW-0472">Membrane</keyword>
<gene>
    <name evidence="2" type="ORF">BIV57_14150</name>
</gene>
<name>A0A1J7BDZ5_9ACTN</name>
<evidence type="ECO:0000256" key="1">
    <source>
        <dbReference type="SAM" id="Phobius"/>
    </source>
</evidence>
<keyword evidence="1" id="KW-0812">Transmembrane</keyword>
<dbReference type="Proteomes" id="UP000243342">
    <property type="component" value="Unassembled WGS sequence"/>
</dbReference>
<evidence type="ECO:0000313" key="2">
    <source>
        <dbReference type="EMBL" id="OIV36805.1"/>
    </source>
</evidence>
<proteinExistence type="predicted"/>
<comment type="caution">
    <text evidence="2">The sequence shown here is derived from an EMBL/GenBank/DDBJ whole genome shotgun (WGS) entry which is preliminary data.</text>
</comment>
<evidence type="ECO:0000313" key="3">
    <source>
        <dbReference type="Proteomes" id="UP000243342"/>
    </source>
</evidence>
<dbReference type="AlphaFoldDB" id="A0A1J7BDZ5"/>